<evidence type="ECO:0000256" key="1">
    <source>
        <dbReference type="ARBA" id="ARBA00004123"/>
    </source>
</evidence>
<dbReference type="GO" id="GO:0042795">
    <property type="term" value="P:snRNA transcription by RNA polymerase II"/>
    <property type="evidence" value="ECO:0007669"/>
    <property type="project" value="TreeGrafter"/>
</dbReference>
<keyword evidence="3" id="KW-0805">Transcription regulation</keyword>
<reference evidence="8" key="1">
    <citation type="submission" date="2022-02" db="EMBL/GenBank/DDBJ databases">
        <authorList>
            <person name="Henning P.M."/>
            <person name="McCubbin A.G."/>
            <person name="Shore J.S."/>
        </authorList>
    </citation>
    <scope>NUCLEOTIDE SEQUENCE</scope>
    <source>
        <strain evidence="8">F60SS</strain>
        <tissue evidence="8">Leaves</tissue>
    </source>
</reference>
<comment type="caution">
    <text evidence="8">The sequence shown here is derived from an EMBL/GenBank/DDBJ whole genome shotgun (WGS) entry which is preliminary data.</text>
</comment>
<dbReference type="GO" id="GO:0001006">
    <property type="term" value="F:RNA polymerase III type 3 promoter sequence-specific DNA binding"/>
    <property type="evidence" value="ECO:0007669"/>
    <property type="project" value="TreeGrafter"/>
</dbReference>
<dbReference type="GO" id="GO:0000978">
    <property type="term" value="F:RNA polymerase II cis-regulatory region sequence-specific DNA binding"/>
    <property type="evidence" value="ECO:0007669"/>
    <property type="project" value="TreeGrafter"/>
</dbReference>
<evidence type="ECO:0000256" key="5">
    <source>
        <dbReference type="ARBA" id="ARBA00023163"/>
    </source>
</evidence>
<evidence type="ECO:0000256" key="3">
    <source>
        <dbReference type="ARBA" id="ARBA00023015"/>
    </source>
</evidence>
<evidence type="ECO:0008006" key="10">
    <source>
        <dbReference type="Google" id="ProtNLM"/>
    </source>
</evidence>
<dbReference type="AlphaFoldDB" id="A0A9Q0FDW7"/>
<dbReference type="OrthoDB" id="46583at2759"/>
<dbReference type="InterPro" id="IPR022042">
    <property type="entry name" value="snRNA-activating_su3"/>
</dbReference>
<evidence type="ECO:0000313" key="9">
    <source>
        <dbReference type="Proteomes" id="UP001141552"/>
    </source>
</evidence>
<comment type="subcellular location">
    <subcellularLocation>
        <location evidence="1">Nucleus</location>
    </subcellularLocation>
</comment>
<keyword evidence="5" id="KW-0804">Transcription</keyword>
<dbReference type="Proteomes" id="UP001141552">
    <property type="component" value="Unassembled WGS sequence"/>
</dbReference>
<evidence type="ECO:0000256" key="7">
    <source>
        <dbReference type="SAM" id="MobiDB-lite"/>
    </source>
</evidence>
<organism evidence="8 9">
    <name type="scientific">Turnera subulata</name>
    <dbReference type="NCBI Taxonomy" id="218843"/>
    <lineage>
        <taxon>Eukaryota</taxon>
        <taxon>Viridiplantae</taxon>
        <taxon>Streptophyta</taxon>
        <taxon>Embryophyta</taxon>
        <taxon>Tracheophyta</taxon>
        <taxon>Spermatophyta</taxon>
        <taxon>Magnoliopsida</taxon>
        <taxon>eudicotyledons</taxon>
        <taxon>Gunneridae</taxon>
        <taxon>Pentapetalae</taxon>
        <taxon>rosids</taxon>
        <taxon>fabids</taxon>
        <taxon>Malpighiales</taxon>
        <taxon>Passifloraceae</taxon>
        <taxon>Turnera</taxon>
    </lineage>
</organism>
<reference evidence="8" key="2">
    <citation type="journal article" date="2023" name="Plants (Basel)">
        <title>Annotation of the Turnera subulata (Passifloraceae) Draft Genome Reveals the S-Locus Evolved after the Divergence of Turneroideae from Passifloroideae in a Stepwise Manner.</title>
        <authorList>
            <person name="Henning P.M."/>
            <person name="Roalson E.H."/>
            <person name="Mir W."/>
            <person name="McCubbin A.G."/>
            <person name="Shore J.S."/>
        </authorList>
    </citation>
    <scope>NUCLEOTIDE SEQUENCE</scope>
    <source>
        <strain evidence="8">F60SS</strain>
    </source>
</reference>
<dbReference type="PANTHER" id="PTHR13421">
    <property type="entry name" value="SNRNA-ACTIVATING PROTEIN COMPLEX SUBUNIT 3"/>
    <property type="match status" value="1"/>
</dbReference>
<protein>
    <recommendedName>
        <fullName evidence="10">snRNA-activating protein complex subunit 3</fullName>
    </recommendedName>
</protein>
<keyword evidence="4" id="KW-0238">DNA-binding</keyword>
<feature type="compositionally biased region" description="Low complexity" evidence="7">
    <location>
        <begin position="111"/>
        <end position="123"/>
    </location>
</feature>
<dbReference type="GO" id="GO:0005634">
    <property type="term" value="C:nucleus"/>
    <property type="evidence" value="ECO:0007669"/>
    <property type="project" value="UniProtKB-SubCell"/>
</dbReference>
<sequence>MEDGRGENEVVVENLSIARGGPIYVPNLVGPLTCVPNFENHVLHQLHDLNRELSSEADEDISVDELRIFSEEELVDMALKEAFKDKENAGDPRLLRDKDDDGAGCSENSEEQSSSQGSEDGSNMLDDNNASRKSKKRKVDKRAVDESYLPKVNELVKIKQKQNRDKASVRLHCFSERCKSKGSAKPSLDANGKLQSLRSTHYTKQPLKPSDSQAVQLPEVVICLEIYHNIRKWVKTQEFLVLGRQNLAEIRDKICCLTDQVMQKAGQHDPSGYFLINDVFYNDLRHPSTRDYSEPIIDWLVNSKDGALKKWDYILSGELQGELKDIAEKVPAELPRFRHVEMQKTRFCDLRFRLGAGYLYCHQGNCKHTMVVRDMRLIHPADIQNRTAYPLVTFQLKYRWEKCNVCRIYTATKVTVDDKWVPYNPCYFCNDCYYLLHHNEDGSLLYSDFSVFDYVHD</sequence>
<evidence type="ECO:0000313" key="8">
    <source>
        <dbReference type="EMBL" id="KAJ4829668.1"/>
    </source>
</evidence>
<name>A0A9Q0FDW7_9ROSI</name>
<dbReference type="EMBL" id="JAKUCV010005831">
    <property type="protein sequence ID" value="KAJ4829668.1"/>
    <property type="molecule type" value="Genomic_DNA"/>
</dbReference>
<proteinExistence type="inferred from homology"/>
<dbReference type="GO" id="GO:0001046">
    <property type="term" value="F:core promoter sequence-specific DNA binding"/>
    <property type="evidence" value="ECO:0007669"/>
    <property type="project" value="TreeGrafter"/>
</dbReference>
<dbReference type="Pfam" id="PF12251">
    <property type="entry name" value="SNAPC3"/>
    <property type="match status" value="1"/>
</dbReference>
<dbReference type="GO" id="GO:0019185">
    <property type="term" value="C:snRNA-activating protein complex"/>
    <property type="evidence" value="ECO:0007669"/>
    <property type="project" value="TreeGrafter"/>
</dbReference>
<keyword evidence="6" id="KW-0539">Nucleus</keyword>
<gene>
    <name evidence="8" type="ORF">Tsubulata_034582</name>
</gene>
<evidence type="ECO:0000256" key="2">
    <source>
        <dbReference type="ARBA" id="ARBA00010410"/>
    </source>
</evidence>
<dbReference type="GO" id="GO:0042796">
    <property type="term" value="P:snRNA transcription by RNA polymerase III"/>
    <property type="evidence" value="ECO:0007669"/>
    <property type="project" value="TreeGrafter"/>
</dbReference>
<evidence type="ECO:0000256" key="6">
    <source>
        <dbReference type="ARBA" id="ARBA00023242"/>
    </source>
</evidence>
<evidence type="ECO:0000256" key="4">
    <source>
        <dbReference type="ARBA" id="ARBA00023125"/>
    </source>
</evidence>
<comment type="similarity">
    <text evidence="2">Belongs to the SNAPC3/SRD2 family.</text>
</comment>
<keyword evidence="9" id="KW-1185">Reference proteome</keyword>
<dbReference type="GO" id="GO:0003681">
    <property type="term" value="F:bent DNA binding"/>
    <property type="evidence" value="ECO:0007669"/>
    <property type="project" value="TreeGrafter"/>
</dbReference>
<accession>A0A9Q0FDW7</accession>
<dbReference type="PANTHER" id="PTHR13421:SF16">
    <property type="entry name" value="SNRNA-ACTIVATING PROTEIN COMPLEX SUBUNIT 3"/>
    <property type="match status" value="1"/>
</dbReference>
<feature type="compositionally biased region" description="Basic and acidic residues" evidence="7">
    <location>
        <begin position="88"/>
        <end position="101"/>
    </location>
</feature>
<feature type="region of interest" description="Disordered" evidence="7">
    <location>
        <begin position="88"/>
        <end position="143"/>
    </location>
</feature>